<dbReference type="Proteomes" id="UP000266016">
    <property type="component" value="Unassembled WGS sequence"/>
</dbReference>
<sequence>MIQKGEHMKRWMWMILCITFLSGCGEKETQEQTPLPEGVAGVKWLQDDDGRDYRLFLGEDGTVSYYSPTAGNPYHDYDLCKSYTYNAESHEFSFDTNSCKMKFVDITEDGKTLLLLVDGDKIVFHREGSNK</sequence>
<keyword evidence="2" id="KW-1185">Reference proteome</keyword>
<evidence type="ECO:0000313" key="1">
    <source>
        <dbReference type="EMBL" id="RID81514.1"/>
    </source>
</evidence>
<accession>A0A398AWT5</accession>
<comment type="caution">
    <text evidence="1">The sequence shown here is derived from an EMBL/GenBank/DDBJ whole genome shotgun (WGS) entry which is preliminary data.</text>
</comment>
<evidence type="ECO:0000313" key="2">
    <source>
        <dbReference type="Proteomes" id="UP000266016"/>
    </source>
</evidence>
<reference evidence="1 2" key="1">
    <citation type="submission" date="2018-08" db="EMBL/GenBank/DDBJ databases">
        <title>Bacillus jemisoniae sp. nov., Bacillus chryseoplanitiae sp. nov., Bacillus resnikiae sp. nov., and Bacillus frankliniae sp. nov., isolated from Viking spacecraft and associated surfaces.</title>
        <authorList>
            <person name="Seuylemezian A."/>
            <person name="Vaishampayan P."/>
        </authorList>
    </citation>
    <scope>NUCLEOTIDE SEQUENCE [LARGE SCALE GENOMIC DNA]</scope>
    <source>
        <strain evidence="1 2">MA001</strain>
    </source>
</reference>
<gene>
    <name evidence="1" type="ORF">D1953_20605</name>
</gene>
<name>A0A398AWT5_9BACI</name>
<dbReference type="EMBL" id="QWVS01000068">
    <property type="protein sequence ID" value="RID81514.1"/>
    <property type="molecule type" value="Genomic_DNA"/>
</dbReference>
<dbReference type="AlphaFoldDB" id="A0A398AWT5"/>
<proteinExistence type="predicted"/>
<organism evidence="1 2">
    <name type="scientific">Peribacillus asahii</name>
    <dbReference type="NCBI Taxonomy" id="228899"/>
    <lineage>
        <taxon>Bacteria</taxon>
        <taxon>Bacillati</taxon>
        <taxon>Bacillota</taxon>
        <taxon>Bacilli</taxon>
        <taxon>Bacillales</taxon>
        <taxon>Bacillaceae</taxon>
        <taxon>Peribacillus</taxon>
    </lineage>
</organism>
<protein>
    <submittedName>
        <fullName evidence="1">Uncharacterized protein</fullName>
    </submittedName>
</protein>
<dbReference type="PROSITE" id="PS51257">
    <property type="entry name" value="PROKAR_LIPOPROTEIN"/>
    <property type="match status" value="1"/>
</dbReference>